<evidence type="ECO:0000313" key="9">
    <source>
        <dbReference type="Proteomes" id="UP000034291"/>
    </source>
</evidence>
<protein>
    <recommendedName>
        <fullName evidence="7">Rhodopsin domain-containing protein</fullName>
    </recommendedName>
</protein>
<dbReference type="Pfam" id="PF20684">
    <property type="entry name" value="Fung_rhodopsin"/>
    <property type="match status" value="1"/>
</dbReference>
<evidence type="ECO:0000256" key="2">
    <source>
        <dbReference type="ARBA" id="ARBA00022692"/>
    </source>
</evidence>
<accession>A0A0F8V4E9</accession>
<dbReference type="OrthoDB" id="10017208at2759"/>
<dbReference type="PANTHER" id="PTHR33048:SF47">
    <property type="entry name" value="INTEGRAL MEMBRANE PROTEIN-RELATED"/>
    <property type="match status" value="1"/>
</dbReference>
<keyword evidence="4 6" id="KW-0472">Membrane</keyword>
<evidence type="ECO:0000313" key="8">
    <source>
        <dbReference type="EMBL" id="KKK26634.1"/>
    </source>
</evidence>
<keyword evidence="3 6" id="KW-1133">Transmembrane helix</keyword>
<keyword evidence="2 6" id="KW-0812">Transmembrane</keyword>
<sequence>MDPEHRQHLENKYWENTLIIVAAVGAAVATLSYALRLFARYISSSRLRLDDALMGIGLVLSYCATAFVIYTAVNGVGISGKNLPALELQRLQFGSWMIQKFWAPSMAFVKTSIIVFLQRILGTLPTFRVISNWLIVFITLWAVAALLVNIFQCNPVQFYYDKSLHGHCMKGQTVFFITMGSIALVEDVVILALPVPVIWGLQIAVRQKIAVTLVFSLGGLVCIFSLMRLIEFRNFILTDLASSSAKESIWTILELDVAIICGCLPIMKPLIQGLLGKVKSSASRGRSHPSSATKLYFQSTTPQSDGFLKMADGIEGSKTTEVRAGSSQGSEIELQGIAVHTVIEQDVEQQPQITTTQGWP</sequence>
<feature type="transmembrane region" description="Helical" evidence="6">
    <location>
        <begin position="51"/>
        <end position="73"/>
    </location>
</feature>
<dbReference type="STRING" id="308745.A0A0F8V4E9"/>
<feature type="transmembrane region" description="Helical" evidence="6">
    <location>
        <begin position="209"/>
        <end position="229"/>
    </location>
</feature>
<dbReference type="GO" id="GO:0016020">
    <property type="term" value="C:membrane"/>
    <property type="evidence" value="ECO:0007669"/>
    <property type="project" value="UniProtKB-SubCell"/>
</dbReference>
<evidence type="ECO:0000256" key="5">
    <source>
        <dbReference type="ARBA" id="ARBA00038359"/>
    </source>
</evidence>
<evidence type="ECO:0000259" key="7">
    <source>
        <dbReference type="Pfam" id="PF20684"/>
    </source>
</evidence>
<dbReference type="PANTHER" id="PTHR33048">
    <property type="entry name" value="PTH11-LIKE INTEGRAL MEMBRANE PROTEIN (AFU_ORTHOLOGUE AFUA_5G11245)"/>
    <property type="match status" value="1"/>
</dbReference>
<reference evidence="8 9" key="1">
    <citation type="submission" date="2015-02" db="EMBL/GenBank/DDBJ databases">
        <title>Draft Genome Sequences of Two Closely-Related Aflatoxigenic Aspergillus Species Obtained from the Cote d'Ivoire.</title>
        <authorList>
            <person name="Moore G.G."/>
            <person name="Beltz S.B."/>
            <person name="Mack B.M."/>
        </authorList>
    </citation>
    <scope>NUCLEOTIDE SEQUENCE [LARGE SCALE GENOMIC DNA]</scope>
    <source>
        <strain evidence="8 9">SRRC1468</strain>
    </source>
</reference>
<proteinExistence type="inferred from homology"/>
<feature type="transmembrane region" description="Helical" evidence="6">
    <location>
        <begin position="101"/>
        <end position="121"/>
    </location>
</feature>
<evidence type="ECO:0000256" key="3">
    <source>
        <dbReference type="ARBA" id="ARBA00022989"/>
    </source>
</evidence>
<evidence type="ECO:0000256" key="4">
    <source>
        <dbReference type="ARBA" id="ARBA00023136"/>
    </source>
</evidence>
<dbReference type="AlphaFoldDB" id="A0A0F8V4E9"/>
<keyword evidence="9" id="KW-1185">Reference proteome</keyword>
<evidence type="ECO:0000256" key="6">
    <source>
        <dbReference type="SAM" id="Phobius"/>
    </source>
</evidence>
<dbReference type="EMBL" id="JZBS01000299">
    <property type="protein sequence ID" value="KKK26634.1"/>
    <property type="molecule type" value="Genomic_DNA"/>
</dbReference>
<comment type="caution">
    <text evidence="8">The sequence shown here is derived from an EMBL/GenBank/DDBJ whole genome shotgun (WGS) entry which is preliminary data.</text>
</comment>
<comment type="subcellular location">
    <subcellularLocation>
        <location evidence="1">Membrane</location>
        <topology evidence="1">Multi-pass membrane protein</topology>
    </subcellularLocation>
</comment>
<gene>
    <name evidence="8" type="ORF">ARAM_005849</name>
</gene>
<dbReference type="Proteomes" id="UP000034291">
    <property type="component" value="Unassembled WGS sequence"/>
</dbReference>
<comment type="similarity">
    <text evidence="5">Belongs to the SAT4 family.</text>
</comment>
<dbReference type="InterPro" id="IPR049326">
    <property type="entry name" value="Rhodopsin_dom_fungi"/>
</dbReference>
<name>A0A0F8V4E9_9EURO</name>
<evidence type="ECO:0000256" key="1">
    <source>
        <dbReference type="ARBA" id="ARBA00004141"/>
    </source>
</evidence>
<organism evidence="8 9">
    <name type="scientific">Aspergillus rambellii</name>
    <dbReference type="NCBI Taxonomy" id="308745"/>
    <lineage>
        <taxon>Eukaryota</taxon>
        <taxon>Fungi</taxon>
        <taxon>Dikarya</taxon>
        <taxon>Ascomycota</taxon>
        <taxon>Pezizomycotina</taxon>
        <taxon>Eurotiomycetes</taxon>
        <taxon>Eurotiomycetidae</taxon>
        <taxon>Eurotiales</taxon>
        <taxon>Aspergillaceae</taxon>
        <taxon>Aspergillus</taxon>
        <taxon>Aspergillus subgen. Nidulantes</taxon>
    </lineage>
</organism>
<feature type="transmembrane region" description="Helical" evidence="6">
    <location>
        <begin position="133"/>
        <end position="152"/>
    </location>
</feature>
<feature type="transmembrane region" description="Helical" evidence="6">
    <location>
        <begin position="172"/>
        <end position="197"/>
    </location>
</feature>
<feature type="transmembrane region" description="Helical" evidence="6">
    <location>
        <begin position="18"/>
        <end position="39"/>
    </location>
</feature>
<feature type="domain" description="Rhodopsin" evidence="7">
    <location>
        <begin position="35"/>
        <end position="272"/>
    </location>
</feature>
<dbReference type="InterPro" id="IPR052337">
    <property type="entry name" value="SAT4-like"/>
</dbReference>